<dbReference type="InterPro" id="IPR036695">
    <property type="entry name" value="Arg-tRNA-synth_N_sf"/>
</dbReference>
<evidence type="ECO:0000313" key="14">
    <source>
        <dbReference type="Proteomes" id="UP000274458"/>
    </source>
</evidence>
<comment type="subunit">
    <text evidence="9">Monomer.</text>
</comment>
<dbReference type="PANTHER" id="PTHR11956">
    <property type="entry name" value="ARGINYL-TRNA SYNTHETASE"/>
    <property type="match status" value="1"/>
</dbReference>
<dbReference type="HAMAP" id="MF_00123">
    <property type="entry name" value="Arg_tRNA_synth"/>
    <property type="match status" value="1"/>
</dbReference>
<dbReference type="NCBIfam" id="TIGR00456">
    <property type="entry name" value="argS"/>
    <property type="match status" value="1"/>
</dbReference>
<keyword evidence="6 9" id="KW-0648">Protein biosynthesis</keyword>
<dbReference type="RefSeq" id="WP_126071664.1">
    <property type="nucleotide sequence ID" value="NZ_CP026513.1"/>
</dbReference>
<evidence type="ECO:0000256" key="4">
    <source>
        <dbReference type="ARBA" id="ARBA00022741"/>
    </source>
</evidence>
<feature type="domain" description="Arginyl tRNA synthetase N-terminal" evidence="12">
    <location>
        <begin position="1"/>
        <end position="87"/>
    </location>
</feature>
<dbReference type="InterPro" id="IPR001278">
    <property type="entry name" value="Arg-tRNA-ligase"/>
</dbReference>
<evidence type="ECO:0000256" key="7">
    <source>
        <dbReference type="ARBA" id="ARBA00023146"/>
    </source>
</evidence>
<keyword evidence="14" id="KW-1185">Reference proteome</keyword>
<accession>A0A3Q9CME2</accession>
<dbReference type="GO" id="GO:0005737">
    <property type="term" value="C:cytoplasm"/>
    <property type="evidence" value="ECO:0007669"/>
    <property type="project" value="UniProtKB-SubCell"/>
</dbReference>
<dbReference type="PRINTS" id="PR01038">
    <property type="entry name" value="TRNASYNTHARG"/>
</dbReference>
<evidence type="ECO:0000259" key="11">
    <source>
        <dbReference type="SMART" id="SM00836"/>
    </source>
</evidence>
<keyword evidence="5 9" id="KW-0067">ATP-binding</keyword>
<keyword evidence="4 9" id="KW-0547">Nucleotide-binding</keyword>
<dbReference type="Proteomes" id="UP000274458">
    <property type="component" value="Chromosome"/>
</dbReference>
<keyword evidence="2 9" id="KW-0963">Cytoplasm</keyword>
<feature type="domain" description="DALR anticodon binding" evidence="11">
    <location>
        <begin position="459"/>
        <end position="576"/>
    </location>
</feature>
<organism evidence="13 14">
    <name type="scientific">Candidatus Annandia adelgestsuga</name>
    <dbReference type="NCBI Taxonomy" id="1302411"/>
    <lineage>
        <taxon>Bacteria</taxon>
        <taxon>Pseudomonadati</taxon>
        <taxon>Pseudomonadota</taxon>
        <taxon>Gammaproteobacteria</taxon>
        <taxon>Enterobacterales</taxon>
        <taxon>Enterobacteriaceae</taxon>
        <taxon>Candidatus Annandia</taxon>
    </lineage>
</organism>
<evidence type="ECO:0000256" key="2">
    <source>
        <dbReference type="ARBA" id="ARBA00022490"/>
    </source>
</evidence>
<name>A0A3Q9CME2_9ENTR</name>
<dbReference type="EMBL" id="CP026513">
    <property type="protein sequence ID" value="AZP36390.1"/>
    <property type="molecule type" value="Genomic_DNA"/>
</dbReference>
<comment type="catalytic activity">
    <reaction evidence="8 9">
        <text>tRNA(Arg) + L-arginine + ATP = L-arginyl-tRNA(Arg) + AMP + diphosphate</text>
        <dbReference type="Rhea" id="RHEA:20301"/>
        <dbReference type="Rhea" id="RHEA-COMP:9658"/>
        <dbReference type="Rhea" id="RHEA-COMP:9673"/>
        <dbReference type="ChEBI" id="CHEBI:30616"/>
        <dbReference type="ChEBI" id="CHEBI:32682"/>
        <dbReference type="ChEBI" id="CHEBI:33019"/>
        <dbReference type="ChEBI" id="CHEBI:78442"/>
        <dbReference type="ChEBI" id="CHEBI:78513"/>
        <dbReference type="ChEBI" id="CHEBI:456215"/>
        <dbReference type="EC" id="6.1.1.19"/>
    </reaction>
</comment>
<dbReference type="Pfam" id="PF00750">
    <property type="entry name" value="tRNA-synt_1d"/>
    <property type="match status" value="1"/>
</dbReference>
<keyword evidence="7 9" id="KW-0030">Aminoacyl-tRNA synthetase</keyword>
<sequence length="576" mass="68143">MNIKKKISLKVKQIMSILNIPKFYKPIIISSKDKLLIKYQINGILNCAKLLNIYSFYLSIKIANKINMYKISNKIEIYKPGFINIYFNKKWLSKKILSLFSLSRIGIKKKKTSNIIIDYSSPNIAKEMHVGHLRSTIIGDATFKILKFLGFNVIKVNHIGDWGYQFGLLLSYYFKNNDKFKKIDLKNLEYFYKKSNLIYKKNKKLSKYLNYCLLQLYKKKKKYKNIWKKIINITINYNQKIYKKLNVSLNKKDIVGESFYHKYLSQIVLDLKKKKIAKFIKGNLVIKLKEFINRNGNTMGIVIKKKNGIFLYSTIDIACIKYRYETLNAQKIIYYIDNRQKQYLKQIFKIVYKAKYIKNKIKLEHHYFGMILDNKGKPFKTREGKNIKLKHLIKKSIEKSKNIILNKKINIKKKKINFLSSILGVGAIKYSDLSKNRINNYIFNWNNIFSFEGNTSFYIQYAYTRISSIFKRTNYNYNYFSSKKVILKNIDELNIAIKILQFEENIIKASKLGMPNIICNYLYDLTVLFSFFYSKYSILYTNSNIKQINRLQISLLIAKTLKIGLNMLGIETVTLM</sequence>
<dbReference type="Pfam" id="PF05746">
    <property type="entry name" value="DALR_1"/>
    <property type="match status" value="1"/>
</dbReference>
<dbReference type="InterPro" id="IPR001412">
    <property type="entry name" value="aa-tRNA-synth_I_CS"/>
</dbReference>
<dbReference type="SUPFAM" id="SSF52374">
    <property type="entry name" value="Nucleotidylyl transferase"/>
    <property type="match status" value="1"/>
</dbReference>
<dbReference type="Gene3D" id="3.40.50.620">
    <property type="entry name" value="HUPs"/>
    <property type="match status" value="1"/>
</dbReference>
<feature type="short sequence motif" description="'HIGH' region" evidence="9">
    <location>
        <begin position="122"/>
        <end position="132"/>
    </location>
</feature>
<evidence type="ECO:0000313" key="13">
    <source>
        <dbReference type="EMBL" id="AZP36390.1"/>
    </source>
</evidence>
<evidence type="ECO:0000256" key="3">
    <source>
        <dbReference type="ARBA" id="ARBA00022598"/>
    </source>
</evidence>
<dbReference type="KEGG" id="aade:C3B56_00307"/>
<dbReference type="Gene3D" id="1.10.730.10">
    <property type="entry name" value="Isoleucyl-tRNA Synthetase, Domain 1"/>
    <property type="match status" value="1"/>
</dbReference>
<evidence type="ECO:0000256" key="5">
    <source>
        <dbReference type="ARBA" id="ARBA00022840"/>
    </source>
</evidence>
<dbReference type="InterPro" id="IPR014729">
    <property type="entry name" value="Rossmann-like_a/b/a_fold"/>
</dbReference>
<keyword evidence="3 9" id="KW-0436">Ligase</keyword>
<dbReference type="OrthoDB" id="9803211at2"/>
<reference evidence="13 14" key="1">
    <citation type="journal article" date="2018" name="Genome Biol. Evol.">
        <title>Partnering With a Pest: Genomes of Hemlock Woolly Adelgid Symbionts Reveal Atypical Nutritional Provisioning Patterns in Dual-Obligate Bacteria.</title>
        <authorList>
            <person name="Weglarz K.M."/>
            <person name="Havill N.P."/>
            <person name="Burke G.R."/>
            <person name="von Dohlen C.D."/>
        </authorList>
    </citation>
    <scope>NUCLEOTIDE SEQUENCE [LARGE SCALE GENOMIC DNA]</scope>
    <source>
        <strain evidence="13">ENA</strain>
    </source>
</reference>
<dbReference type="GO" id="GO:0005524">
    <property type="term" value="F:ATP binding"/>
    <property type="evidence" value="ECO:0007669"/>
    <property type="project" value="UniProtKB-UniRule"/>
</dbReference>
<dbReference type="AlphaFoldDB" id="A0A3Q9CME2"/>
<evidence type="ECO:0000256" key="10">
    <source>
        <dbReference type="RuleBase" id="RU363038"/>
    </source>
</evidence>
<gene>
    <name evidence="9 13" type="primary">argS</name>
    <name evidence="13" type="ORF">C3B56_00307</name>
</gene>
<evidence type="ECO:0000259" key="12">
    <source>
        <dbReference type="SMART" id="SM01016"/>
    </source>
</evidence>
<dbReference type="InterPro" id="IPR009080">
    <property type="entry name" value="tRNAsynth_Ia_anticodon-bd"/>
</dbReference>
<dbReference type="EC" id="6.1.1.19" evidence="9"/>
<dbReference type="PANTHER" id="PTHR11956:SF5">
    <property type="entry name" value="ARGININE--TRNA LIGASE, CYTOPLASMIC"/>
    <property type="match status" value="1"/>
</dbReference>
<evidence type="ECO:0000256" key="1">
    <source>
        <dbReference type="ARBA" id="ARBA00005594"/>
    </source>
</evidence>
<dbReference type="SMART" id="SM00836">
    <property type="entry name" value="DALR_1"/>
    <property type="match status" value="1"/>
</dbReference>
<dbReference type="SMART" id="SM01016">
    <property type="entry name" value="Arg_tRNA_synt_N"/>
    <property type="match status" value="1"/>
</dbReference>
<comment type="subcellular location">
    <subcellularLocation>
        <location evidence="9">Cytoplasm</location>
    </subcellularLocation>
</comment>
<protein>
    <recommendedName>
        <fullName evidence="9">Arginine--tRNA ligase</fullName>
        <ecNumber evidence="9">6.1.1.19</ecNumber>
    </recommendedName>
    <alternativeName>
        <fullName evidence="9">Arginyl-tRNA synthetase</fullName>
        <shortName evidence="9">ArgRS</shortName>
    </alternativeName>
</protein>
<evidence type="ECO:0000256" key="6">
    <source>
        <dbReference type="ARBA" id="ARBA00022917"/>
    </source>
</evidence>
<comment type="similarity">
    <text evidence="1 9 10">Belongs to the class-I aminoacyl-tRNA synthetase family.</text>
</comment>
<evidence type="ECO:0000256" key="9">
    <source>
        <dbReference type="HAMAP-Rule" id="MF_00123"/>
    </source>
</evidence>
<dbReference type="Gene3D" id="3.30.1360.70">
    <property type="entry name" value="Arginyl tRNA synthetase N-terminal domain"/>
    <property type="match status" value="1"/>
</dbReference>
<dbReference type="InterPro" id="IPR008909">
    <property type="entry name" value="DALR_anticod-bd"/>
</dbReference>
<dbReference type="InterPro" id="IPR035684">
    <property type="entry name" value="ArgRS_core"/>
</dbReference>
<dbReference type="GO" id="GO:0006420">
    <property type="term" value="P:arginyl-tRNA aminoacylation"/>
    <property type="evidence" value="ECO:0007669"/>
    <property type="project" value="UniProtKB-UniRule"/>
</dbReference>
<dbReference type="PROSITE" id="PS00178">
    <property type="entry name" value="AA_TRNA_LIGASE_I"/>
    <property type="match status" value="1"/>
</dbReference>
<evidence type="ECO:0000256" key="8">
    <source>
        <dbReference type="ARBA" id="ARBA00049339"/>
    </source>
</evidence>
<dbReference type="Pfam" id="PF03485">
    <property type="entry name" value="Arg_tRNA_synt_N"/>
    <property type="match status" value="1"/>
</dbReference>
<dbReference type="SUPFAM" id="SSF55190">
    <property type="entry name" value="Arginyl-tRNA synthetase (ArgRS), N-terminal 'additional' domain"/>
    <property type="match status" value="1"/>
</dbReference>
<proteinExistence type="inferred from homology"/>
<dbReference type="GO" id="GO:0004814">
    <property type="term" value="F:arginine-tRNA ligase activity"/>
    <property type="evidence" value="ECO:0007669"/>
    <property type="project" value="UniProtKB-UniRule"/>
</dbReference>
<dbReference type="InterPro" id="IPR005148">
    <property type="entry name" value="Arg-tRNA-synth_N"/>
</dbReference>
<dbReference type="SUPFAM" id="SSF47323">
    <property type="entry name" value="Anticodon-binding domain of a subclass of class I aminoacyl-tRNA synthetases"/>
    <property type="match status" value="1"/>
</dbReference>